<feature type="compositionally biased region" description="Polar residues" evidence="8">
    <location>
        <begin position="30"/>
        <end position="47"/>
    </location>
</feature>
<evidence type="ECO:0000256" key="5">
    <source>
        <dbReference type="ARBA" id="ARBA00023054"/>
    </source>
</evidence>
<evidence type="ECO:0000256" key="2">
    <source>
        <dbReference type="ARBA" id="ARBA00008108"/>
    </source>
</evidence>
<evidence type="ECO:0000256" key="1">
    <source>
        <dbReference type="ARBA" id="ARBA00004370"/>
    </source>
</evidence>
<keyword evidence="10" id="KW-1185">Reference proteome</keyword>
<gene>
    <name evidence="11" type="primary">LOC117649693</name>
</gene>
<dbReference type="GO" id="GO:0012505">
    <property type="term" value="C:endomembrane system"/>
    <property type="evidence" value="ECO:0007669"/>
    <property type="project" value="TreeGrafter"/>
</dbReference>
<dbReference type="RefSeq" id="XP_034248557.1">
    <property type="nucleotide sequence ID" value="XM_034392666.1"/>
</dbReference>
<evidence type="ECO:0000256" key="6">
    <source>
        <dbReference type="ARBA" id="ARBA00023136"/>
    </source>
</evidence>
<evidence type="ECO:0000256" key="8">
    <source>
        <dbReference type="SAM" id="MobiDB-lite"/>
    </source>
</evidence>
<dbReference type="Pfam" id="PF10267">
    <property type="entry name" value="Tmemb_cc2"/>
    <property type="match status" value="1"/>
</dbReference>
<comment type="similarity">
    <text evidence="2">Belongs to the TEX28 family.</text>
</comment>
<dbReference type="PANTHER" id="PTHR17613:SF14">
    <property type="entry name" value="DEMENTIN, ISOFORM H"/>
    <property type="match status" value="1"/>
</dbReference>
<feature type="compositionally biased region" description="Low complexity" evidence="8">
    <location>
        <begin position="7"/>
        <end position="22"/>
    </location>
</feature>
<evidence type="ECO:0000313" key="11">
    <source>
        <dbReference type="RefSeq" id="XP_034248557.1"/>
    </source>
</evidence>
<feature type="compositionally biased region" description="Polar residues" evidence="8">
    <location>
        <begin position="341"/>
        <end position="352"/>
    </location>
</feature>
<accession>A0A6P8ZTI0</accession>
<feature type="compositionally biased region" description="Gly residues" evidence="8">
    <location>
        <begin position="375"/>
        <end position="387"/>
    </location>
</feature>
<dbReference type="CTD" id="2039"/>
<dbReference type="InParanoid" id="A0A6P8ZTI0"/>
<evidence type="ECO:0000256" key="4">
    <source>
        <dbReference type="ARBA" id="ARBA00022989"/>
    </source>
</evidence>
<proteinExistence type="inferred from homology"/>
<evidence type="ECO:0000256" key="7">
    <source>
        <dbReference type="SAM" id="Coils"/>
    </source>
</evidence>
<dbReference type="PANTHER" id="PTHR17613">
    <property type="entry name" value="CEREBRAL PROTEIN-11-RELATED"/>
    <property type="match status" value="1"/>
</dbReference>
<evidence type="ECO:0000256" key="9">
    <source>
        <dbReference type="SAM" id="Phobius"/>
    </source>
</evidence>
<feature type="coiled-coil region" evidence="7">
    <location>
        <begin position="433"/>
        <end position="517"/>
    </location>
</feature>
<protein>
    <submittedName>
        <fullName evidence="11">Transmembrane and coiled-coil domains protein 2 isoform X1</fullName>
    </submittedName>
</protein>
<feature type="compositionally biased region" description="Low complexity" evidence="8">
    <location>
        <begin position="77"/>
        <end position="94"/>
    </location>
</feature>
<dbReference type="GeneID" id="117649693"/>
<keyword evidence="3 9" id="KW-0812">Transmembrane</keyword>
<feature type="region of interest" description="Disordered" evidence="8">
    <location>
        <begin position="341"/>
        <end position="427"/>
    </location>
</feature>
<reference evidence="11" key="1">
    <citation type="submission" date="2025-08" db="UniProtKB">
        <authorList>
            <consortium name="RefSeq"/>
        </authorList>
    </citation>
    <scope>IDENTIFICATION</scope>
    <source>
        <tissue evidence="11">Total insect</tissue>
    </source>
</reference>
<dbReference type="AlphaFoldDB" id="A0A6P8ZTI0"/>
<feature type="compositionally biased region" description="Low complexity" evidence="8">
    <location>
        <begin position="388"/>
        <end position="418"/>
    </location>
</feature>
<dbReference type="OrthoDB" id="1323at2759"/>
<keyword evidence="6 9" id="KW-0472">Membrane</keyword>
<comment type="subcellular location">
    <subcellularLocation>
        <location evidence="1">Membrane</location>
    </subcellularLocation>
</comment>
<dbReference type="FunCoup" id="A0A6P8ZTI0">
    <property type="interactions" value="864"/>
</dbReference>
<keyword evidence="4 9" id="KW-1133">Transmembrane helix</keyword>
<name>A0A6P8ZTI0_THRPL</name>
<feature type="transmembrane region" description="Helical" evidence="9">
    <location>
        <begin position="564"/>
        <end position="587"/>
    </location>
</feature>
<evidence type="ECO:0000256" key="3">
    <source>
        <dbReference type="ARBA" id="ARBA00022692"/>
    </source>
</evidence>
<dbReference type="InterPro" id="IPR019394">
    <property type="entry name" value="TEX28/TMCC"/>
</dbReference>
<feature type="region of interest" description="Disordered" evidence="8">
    <location>
        <begin position="1"/>
        <end position="126"/>
    </location>
</feature>
<evidence type="ECO:0000313" key="10">
    <source>
        <dbReference type="Proteomes" id="UP000515158"/>
    </source>
</evidence>
<organism evidence="11">
    <name type="scientific">Thrips palmi</name>
    <name type="common">Melon thrips</name>
    <dbReference type="NCBI Taxonomy" id="161013"/>
    <lineage>
        <taxon>Eukaryota</taxon>
        <taxon>Metazoa</taxon>
        <taxon>Ecdysozoa</taxon>
        <taxon>Arthropoda</taxon>
        <taxon>Hexapoda</taxon>
        <taxon>Insecta</taxon>
        <taxon>Pterygota</taxon>
        <taxon>Neoptera</taxon>
        <taxon>Paraneoptera</taxon>
        <taxon>Thysanoptera</taxon>
        <taxon>Terebrantia</taxon>
        <taxon>Thripoidea</taxon>
        <taxon>Thripidae</taxon>
        <taxon>Thrips</taxon>
    </lineage>
</organism>
<dbReference type="KEGG" id="tpal:117649693"/>
<feature type="compositionally biased region" description="Low complexity" evidence="8">
    <location>
        <begin position="55"/>
        <end position="69"/>
    </location>
</feature>
<sequence length="634" mass="68825">MDSLQISQSGTGSSKSSSRSTSPCPPHTRATPSSHIGSSATGPSSKHGNAISLRSSEGTGTTGTASGAAVGLPSSATSGNTISIGSQSGSTSTMSRRRSPVPARREPPGPTTADMGTPHLPRPDPVSAQVSEEDVVAMSPSIIGMHVEEEDPQYLASTSILSNGSTEMMSTTVGDEADGTSEGTRTRTAIEHMQTKIARTKDLIRVEQTARDENVNEYLKLASNADKQQLTRIKAVFEKKNQKSAQYISQLQKKLDSYQKKLRDLEVNGASSGHRQPREMLRDMSQGLKNVGGNIRDGITGFSGGVVENIKGGLHGAAETVMSKPREFAHLLKNRFGSADNINQLSRNGDNNSGEEERVHHGSATLPGGCSLNSGGSGTGGGGGSASGTGVKLTSDSECSSVTSESIPHSGHPHSSTHAPHHTAHLNPSNCSIEVLLTELREQREEFDRLRRKLDDNKDVLQREIVELNHLLQEERFRTERLEEQVNDLTELHQNEVENLKQTMTDMEEKVQYQSEERLRDIHDMLESCQTKISKMEHQQLQHQQYVTLEGIDNSNARALVVKLINVVLTVLQVVLLIVATAAGIIMPFLRTRLRVLTTVVLITSVVVILKQWPDVREIGSHVMRFLKETLALK</sequence>
<keyword evidence="5 7" id="KW-0175">Coiled coil</keyword>
<dbReference type="Proteomes" id="UP000515158">
    <property type="component" value="Unplaced"/>
</dbReference>
<dbReference type="GO" id="GO:0016020">
    <property type="term" value="C:membrane"/>
    <property type="evidence" value="ECO:0007669"/>
    <property type="project" value="UniProtKB-SubCell"/>
</dbReference>